<protein>
    <recommendedName>
        <fullName evidence="6">EAL domain-containing protein</fullName>
    </recommendedName>
</protein>
<dbReference type="PANTHER" id="PTHR44757:SF2">
    <property type="entry name" value="BIOFILM ARCHITECTURE MAINTENANCE PROTEIN MBAA"/>
    <property type="match status" value="1"/>
</dbReference>
<evidence type="ECO:0000313" key="5">
    <source>
        <dbReference type="Proteomes" id="UP000619118"/>
    </source>
</evidence>
<dbReference type="SMART" id="SM00267">
    <property type="entry name" value="GGDEF"/>
    <property type="match status" value="1"/>
</dbReference>
<dbReference type="InterPro" id="IPR000160">
    <property type="entry name" value="GGDEF_dom"/>
</dbReference>
<dbReference type="PROSITE" id="PS50887">
    <property type="entry name" value="GGDEF"/>
    <property type="match status" value="1"/>
</dbReference>
<dbReference type="InterPro" id="IPR043128">
    <property type="entry name" value="Rev_trsase/Diguanyl_cyclase"/>
</dbReference>
<dbReference type="EMBL" id="BMQX01000005">
    <property type="protein sequence ID" value="GGQ11571.1"/>
    <property type="molecule type" value="Genomic_DNA"/>
</dbReference>
<evidence type="ECO:0000259" key="2">
    <source>
        <dbReference type="PROSITE" id="PS50883"/>
    </source>
</evidence>
<evidence type="ECO:0000313" key="4">
    <source>
        <dbReference type="EMBL" id="GGQ11571.1"/>
    </source>
</evidence>
<name>A0ABQ2R3D2_9GAMM</name>
<feature type="domain" description="EAL" evidence="2">
    <location>
        <begin position="514"/>
        <end position="769"/>
    </location>
</feature>
<dbReference type="Gene3D" id="3.30.450.40">
    <property type="match status" value="1"/>
</dbReference>
<comment type="caution">
    <text evidence="4">The sequence shown here is derived from an EMBL/GenBank/DDBJ whole genome shotgun (WGS) entry which is preliminary data.</text>
</comment>
<dbReference type="InterPro" id="IPR003018">
    <property type="entry name" value="GAF"/>
</dbReference>
<feature type="transmembrane region" description="Helical" evidence="1">
    <location>
        <begin position="96"/>
        <end position="129"/>
    </location>
</feature>
<keyword evidence="1" id="KW-0472">Membrane</keyword>
<dbReference type="InterPro" id="IPR029016">
    <property type="entry name" value="GAF-like_dom_sf"/>
</dbReference>
<keyword evidence="1" id="KW-1133">Transmembrane helix</keyword>
<dbReference type="Gene3D" id="3.30.70.270">
    <property type="match status" value="1"/>
</dbReference>
<dbReference type="SMART" id="SM00052">
    <property type="entry name" value="EAL"/>
    <property type="match status" value="1"/>
</dbReference>
<proteinExistence type="predicted"/>
<dbReference type="Pfam" id="PF00990">
    <property type="entry name" value="GGDEF"/>
    <property type="match status" value="1"/>
</dbReference>
<dbReference type="InterPro" id="IPR029787">
    <property type="entry name" value="Nucleotide_cyclase"/>
</dbReference>
<dbReference type="CDD" id="cd01949">
    <property type="entry name" value="GGDEF"/>
    <property type="match status" value="1"/>
</dbReference>
<sequence length="777" mass="87339">MTMTIKMVNRTIEEKILLAVTAAAILILSPFLIISVFEHNHLRTLIDLVAVGGISVIFIGVWFTSRVKLFSGLFAIIAHVNILFGIYIVDSDLIFWLFPIIIASFYLLPTFIACLLNALLISIAGVLTYQQFDEFSLPLILASLIVTGIFSLIFSIFMQRKNRQLSEKDKISQLRNNILELIASASKLSKVLSAVVEGIENELPRAMCSISLLDDTGKQLRLAAAPSLPGFYIEAIDLVNIDDGTGTCTQSVTLSRRIIVTDIARHPNWLPLAHLAKQAKLVSCWSEPIISHHGNVLGTIAIYFDRPTKPTDNEINLIEQFVNLTRIAIERDKADNIIWHQANFDNLTNLPNRHLLHEHLTNAVVNAERDNKQLVIAMLDLDNFKDVNDSLGHGAGDYVLIECANRIKSTIRRNDIVARLGGDEFIIAFVGTSVPEDINKIGEKLLSTLAQPYIIDHKNVYCTASIGLAFYPNDALTIEELLRNADQAMYRAKSRGRNSIHYFTENMSTDFLKRMEIMRDLRIAVEQKQFYMVYQPIVNLTTSRITKAEALIRWQHPQKGLISPLEFIQIAEEIGLIVELSEWIFNEVTQQVDIWRKQYCPDLTISINTSPVQYKNNGAQINAWADSLILRDIPCEAISLEITEHLLMENQLEAVEALDKVRLHGMSVAIDDFGTGYSSFAYLKDFDFDYLKIDQRFVQNMSADNKDTALCEAIIAMATKLKMSVIAEGIETEQQKQLLIQAGCTFGQGYLFAKPLSAANFEALLIEQTRNDSIIVG</sequence>
<dbReference type="InterPro" id="IPR001633">
    <property type="entry name" value="EAL_dom"/>
</dbReference>
<keyword evidence="1" id="KW-0812">Transmembrane</keyword>
<dbReference type="Proteomes" id="UP000619118">
    <property type="component" value="Unassembled WGS sequence"/>
</dbReference>
<organism evidence="4 5">
    <name type="scientific">Shewanella litoralis</name>
    <dbReference type="NCBI Taxonomy" id="2282700"/>
    <lineage>
        <taxon>Bacteria</taxon>
        <taxon>Pseudomonadati</taxon>
        <taxon>Pseudomonadota</taxon>
        <taxon>Gammaproteobacteria</taxon>
        <taxon>Alteromonadales</taxon>
        <taxon>Shewanellaceae</taxon>
        <taxon>Shewanella</taxon>
    </lineage>
</organism>
<feature type="domain" description="GGDEF" evidence="3">
    <location>
        <begin position="372"/>
        <end position="505"/>
    </location>
</feature>
<reference evidence="5" key="1">
    <citation type="journal article" date="2019" name="Int. J. Syst. Evol. Microbiol.">
        <title>The Global Catalogue of Microorganisms (GCM) 10K type strain sequencing project: providing services to taxonomists for standard genome sequencing and annotation.</title>
        <authorList>
            <consortium name="The Broad Institute Genomics Platform"/>
            <consortium name="The Broad Institute Genome Sequencing Center for Infectious Disease"/>
            <person name="Wu L."/>
            <person name="Ma J."/>
        </authorList>
    </citation>
    <scope>NUCLEOTIDE SEQUENCE [LARGE SCALE GENOMIC DNA]</scope>
    <source>
        <strain evidence="5">JCM 32306</strain>
    </source>
</reference>
<evidence type="ECO:0008006" key="6">
    <source>
        <dbReference type="Google" id="ProtNLM"/>
    </source>
</evidence>
<dbReference type="PROSITE" id="PS50883">
    <property type="entry name" value="EAL"/>
    <property type="match status" value="1"/>
</dbReference>
<feature type="transmembrane region" description="Helical" evidence="1">
    <location>
        <begin position="44"/>
        <end position="63"/>
    </location>
</feature>
<feature type="transmembrane region" description="Helical" evidence="1">
    <location>
        <begin position="135"/>
        <end position="158"/>
    </location>
</feature>
<feature type="transmembrane region" description="Helical" evidence="1">
    <location>
        <begin position="69"/>
        <end position="89"/>
    </location>
</feature>
<dbReference type="SMART" id="SM00065">
    <property type="entry name" value="GAF"/>
    <property type="match status" value="1"/>
</dbReference>
<dbReference type="SUPFAM" id="SSF55781">
    <property type="entry name" value="GAF domain-like"/>
    <property type="match status" value="1"/>
</dbReference>
<dbReference type="InterPro" id="IPR052155">
    <property type="entry name" value="Biofilm_reg_signaling"/>
</dbReference>
<accession>A0ABQ2R3D2</accession>
<feature type="transmembrane region" description="Helical" evidence="1">
    <location>
        <begin position="16"/>
        <end position="37"/>
    </location>
</feature>
<evidence type="ECO:0000256" key="1">
    <source>
        <dbReference type="SAM" id="Phobius"/>
    </source>
</evidence>
<dbReference type="PANTHER" id="PTHR44757">
    <property type="entry name" value="DIGUANYLATE CYCLASE DGCP"/>
    <property type="match status" value="1"/>
</dbReference>
<evidence type="ECO:0000259" key="3">
    <source>
        <dbReference type="PROSITE" id="PS50887"/>
    </source>
</evidence>
<dbReference type="Pfam" id="PF00563">
    <property type="entry name" value="EAL"/>
    <property type="match status" value="1"/>
</dbReference>
<dbReference type="SUPFAM" id="SSF141868">
    <property type="entry name" value="EAL domain-like"/>
    <property type="match status" value="1"/>
</dbReference>
<dbReference type="Pfam" id="PF13185">
    <property type="entry name" value="GAF_2"/>
    <property type="match status" value="1"/>
</dbReference>
<dbReference type="Gene3D" id="3.20.20.450">
    <property type="entry name" value="EAL domain"/>
    <property type="match status" value="1"/>
</dbReference>
<dbReference type="InterPro" id="IPR035919">
    <property type="entry name" value="EAL_sf"/>
</dbReference>
<dbReference type="CDD" id="cd01948">
    <property type="entry name" value="EAL"/>
    <property type="match status" value="1"/>
</dbReference>
<dbReference type="NCBIfam" id="TIGR00254">
    <property type="entry name" value="GGDEF"/>
    <property type="match status" value="1"/>
</dbReference>
<dbReference type="SUPFAM" id="SSF55073">
    <property type="entry name" value="Nucleotide cyclase"/>
    <property type="match status" value="1"/>
</dbReference>
<gene>
    <name evidence="4" type="ORF">GCM10009411_10320</name>
</gene>
<keyword evidence="5" id="KW-1185">Reference proteome</keyword>